<keyword evidence="1" id="KW-0472">Membrane</keyword>
<accession>A0AAE3KZ95</accession>
<sequence>MNDLFLSLLNMSLTASYVAIIIIGVRWVLKKIHAPNILCYALWIIMLFRLVSPISFESDISFIPKKVEIGSQITHIQQLEKQEKIDTSANKLTKTSPNPTETPAISNNIKKEMNLKEWFLNVIPIIWLFGVICLLLYLMISYIRLRKKISIATIVKDNIFQTDRIQTPFVFGLMKPRIYIPINFSQQEADYVIEHEKVHIRRKDHLVKLIGFLALTLHWFNPLIWLSYMLMVKDMEMSCDERVIKKYNRAICVNYSKSLLSLSERQSGLFTSIPFKRNNVKSRVKNILHYKRPASWVVIIICMVLLLLSINLLTNPRGTNMSLQYKAMINTIKNIEISENKLITLNTTFDEYKQAFEGKFITENLEKHFIGEDQGAAFPYGLVLKGDIDQEFLDDPMKHVDQNSEVNVVSLVITQKLTKIDFSRLYLNDAKDKATIYAKKLYEYHENDNFSDIKDLDIIKSQVLIEKYIFKKVDNQWKIMSTDEKFIEYIGENQETGEEELVVFCEIMHQNEEIEYIKTIEVDEN</sequence>
<dbReference type="Proteomes" id="UP001205748">
    <property type="component" value="Unassembled WGS sequence"/>
</dbReference>
<evidence type="ECO:0000313" key="4">
    <source>
        <dbReference type="Proteomes" id="UP001205748"/>
    </source>
</evidence>
<dbReference type="RefSeq" id="WP_257529382.1">
    <property type="nucleotide sequence ID" value="NZ_JANKAS010000002.1"/>
</dbReference>
<protein>
    <submittedName>
        <fullName evidence="3">M56 family metallopeptidase</fullName>
    </submittedName>
</protein>
<evidence type="ECO:0000313" key="3">
    <source>
        <dbReference type="EMBL" id="MCR1897917.1"/>
    </source>
</evidence>
<dbReference type="InterPro" id="IPR008756">
    <property type="entry name" value="Peptidase_M56"/>
</dbReference>
<dbReference type="Pfam" id="PF05569">
    <property type="entry name" value="Peptidase_M56"/>
    <property type="match status" value="1"/>
</dbReference>
<evidence type="ECO:0000259" key="2">
    <source>
        <dbReference type="Pfam" id="PF05569"/>
    </source>
</evidence>
<organism evidence="3 4">
    <name type="scientific">Irregularibacter muris</name>
    <dbReference type="NCBI Taxonomy" id="1796619"/>
    <lineage>
        <taxon>Bacteria</taxon>
        <taxon>Bacillati</taxon>
        <taxon>Bacillota</taxon>
        <taxon>Clostridia</taxon>
        <taxon>Eubacteriales</taxon>
        <taxon>Eubacteriaceae</taxon>
        <taxon>Irregularibacter</taxon>
    </lineage>
</organism>
<feature type="domain" description="Peptidase M56" evidence="2">
    <location>
        <begin position="7"/>
        <end position="287"/>
    </location>
</feature>
<evidence type="ECO:0000256" key="1">
    <source>
        <dbReference type="SAM" id="Phobius"/>
    </source>
</evidence>
<feature type="transmembrane region" description="Helical" evidence="1">
    <location>
        <begin position="37"/>
        <end position="56"/>
    </location>
</feature>
<dbReference type="AlphaFoldDB" id="A0AAE3KZ95"/>
<comment type="caution">
    <text evidence="3">The sequence shown here is derived from an EMBL/GenBank/DDBJ whole genome shotgun (WGS) entry which is preliminary data.</text>
</comment>
<dbReference type="PANTHER" id="PTHR34978:SF3">
    <property type="entry name" value="SLR0241 PROTEIN"/>
    <property type="match status" value="1"/>
</dbReference>
<proteinExistence type="predicted"/>
<feature type="transmembrane region" description="Helical" evidence="1">
    <location>
        <begin position="118"/>
        <end position="140"/>
    </location>
</feature>
<name>A0AAE3KZ95_9FIRM</name>
<dbReference type="InterPro" id="IPR052173">
    <property type="entry name" value="Beta-lactam_resp_regulator"/>
</dbReference>
<feature type="transmembrane region" description="Helical" evidence="1">
    <location>
        <begin position="294"/>
        <end position="313"/>
    </location>
</feature>
<gene>
    <name evidence="3" type="ORF">NSA47_02805</name>
</gene>
<keyword evidence="1" id="KW-0812">Transmembrane</keyword>
<dbReference type="EMBL" id="JANKAS010000002">
    <property type="protein sequence ID" value="MCR1897917.1"/>
    <property type="molecule type" value="Genomic_DNA"/>
</dbReference>
<feature type="transmembrane region" description="Helical" evidence="1">
    <location>
        <begin position="6"/>
        <end position="25"/>
    </location>
</feature>
<dbReference type="CDD" id="cd07341">
    <property type="entry name" value="M56_BlaR1_MecR1_like"/>
    <property type="match status" value="1"/>
</dbReference>
<keyword evidence="1" id="KW-1133">Transmembrane helix</keyword>
<keyword evidence="4" id="KW-1185">Reference proteome</keyword>
<dbReference type="PANTHER" id="PTHR34978">
    <property type="entry name" value="POSSIBLE SENSOR-TRANSDUCER PROTEIN BLAR"/>
    <property type="match status" value="1"/>
</dbReference>
<reference evidence="3" key="1">
    <citation type="submission" date="2022-07" db="EMBL/GenBank/DDBJ databases">
        <title>Enhanced cultured diversity of the mouse gut microbiota enables custom-made synthetic communities.</title>
        <authorList>
            <person name="Afrizal A."/>
        </authorList>
    </citation>
    <scope>NUCLEOTIDE SEQUENCE</scope>
    <source>
        <strain evidence="3">DSM 28593</strain>
    </source>
</reference>
<feature type="transmembrane region" description="Helical" evidence="1">
    <location>
        <begin position="206"/>
        <end position="228"/>
    </location>
</feature>